<feature type="transmembrane region" description="Helical" evidence="1">
    <location>
        <begin position="7"/>
        <end position="25"/>
    </location>
</feature>
<dbReference type="RefSeq" id="WP_161618785.1">
    <property type="nucleotide sequence ID" value="NZ_KE392228.1"/>
</dbReference>
<dbReference type="EMBL" id="CP117523">
    <property type="protein sequence ID" value="WWD83829.1"/>
    <property type="molecule type" value="Genomic_DNA"/>
</dbReference>
<dbReference type="Proteomes" id="UP001348492">
    <property type="component" value="Chromosome"/>
</dbReference>
<accession>A0ABZ2EVN0</accession>
<evidence type="ECO:0000313" key="3">
    <source>
        <dbReference type="Proteomes" id="UP001348492"/>
    </source>
</evidence>
<feature type="transmembrane region" description="Helical" evidence="1">
    <location>
        <begin position="31"/>
        <end position="49"/>
    </location>
</feature>
<keyword evidence="1" id="KW-0812">Transmembrane</keyword>
<gene>
    <name evidence="2" type="ORF">TEGL_22440</name>
</gene>
<evidence type="ECO:0000256" key="1">
    <source>
        <dbReference type="SAM" id="Phobius"/>
    </source>
</evidence>
<evidence type="ECO:0000313" key="2">
    <source>
        <dbReference type="EMBL" id="WWD83829.1"/>
    </source>
</evidence>
<sequence length="58" mass="6726">MKTYIKIIGYLGMFIFIVLNIVSRLTDISDVVYVIVMIMSLIMFIPLCIQEVLSLKNR</sequence>
<protein>
    <submittedName>
        <fullName evidence="2">Uncharacterized protein</fullName>
    </submittedName>
</protein>
<proteinExistence type="predicted"/>
<keyword evidence="1" id="KW-0472">Membrane</keyword>
<keyword evidence="1" id="KW-1133">Transmembrane helix</keyword>
<keyword evidence="3" id="KW-1185">Reference proteome</keyword>
<name>A0ABZ2EVN0_9FIRM</name>
<organism evidence="2 3">
    <name type="scientific">Terrisporobacter glycolicus ATCC 14880 = DSM 1288</name>
    <dbReference type="NCBI Taxonomy" id="1121315"/>
    <lineage>
        <taxon>Bacteria</taxon>
        <taxon>Bacillati</taxon>
        <taxon>Bacillota</taxon>
        <taxon>Clostridia</taxon>
        <taxon>Peptostreptococcales</taxon>
        <taxon>Peptostreptococcaceae</taxon>
        <taxon>Terrisporobacter</taxon>
    </lineage>
</organism>
<reference evidence="2 3" key="1">
    <citation type="journal article" date="2023" name="PLoS ONE">
        <title>Genome-based metabolic and phylogenomic analysis of three Terrisporobacter species.</title>
        <authorList>
            <person name="Boer T."/>
            <person name="Bengelsdorf F.R."/>
            <person name="Bomeke M."/>
            <person name="Daniel R."/>
            <person name="Poehlein A."/>
        </authorList>
    </citation>
    <scope>NUCLEOTIDE SEQUENCE [LARGE SCALE GENOMIC DNA]</scope>
    <source>
        <strain evidence="2 3">DSM 1288</strain>
    </source>
</reference>